<proteinExistence type="predicted"/>
<accession>A0A9P4V4S8</accession>
<reference evidence="1" key="1">
    <citation type="journal article" date="2020" name="Stud. Mycol.">
        <title>101 Dothideomycetes genomes: a test case for predicting lifestyles and emergence of pathogens.</title>
        <authorList>
            <person name="Haridas S."/>
            <person name="Albert R."/>
            <person name="Binder M."/>
            <person name="Bloem J."/>
            <person name="Labutti K."/>
            <person name="Salamov A."/>
            <person name="Andreopoulos B."/>
            <person name="Baker S."/>
            <person name="Barry K."/>
            <person name="Bills G."/>
            <person name="Bluhm B."/>
            <person name="Cannon C."/>
            <person name="Castanera R."/>
            <person name="Culley D."/>
            <person name="Daum C."/>
            <person name="Ezra D."/>
            <person name="Gonzalez J."/>
            <person name="Henrissat B."/>
            <person name="Kuo A."/>
            <person name="Liang C."/>
            <person name="Lipzen A."/>
            <person name="Lutzoni F."/>
            <person name="Magnuson J."/>
            <person name="Mondo S."/>
            <person name="Nolan M."/>
            <person name="Ohm R."/>
            <person name="Pangilinan J."/>
            <person name="Park H.-J."/>
            <person name="Ramirez L."/>
            <person name="Alfaro M."/>
            <person name="Sun H."/>
            <person name="Tritt A."/>
            <person name="Yoshinaga Y."/>
            <person name="Zwiers L.-H."/>
            <person name="Turgeon B."/>
            <person name="Goodwin S."/>
            <person name="Spatafora J."/>
            <person name="Crous P."/>
            <person name="Grigoriev I."/>
        </authorList>
    </citation>
    <scope>NUCLEOTIDE SEQUENCE</scope>
    <source>
        <strain evidence="1">CBS 125425</strain>
    </source>
</reference>
<name>A0A9P4V4S8_9PLEO</name>
<dbReference type="Proteomes" id="UP000799444">
    <property type="component" value="Unassembled WGS sequence"/>
</dbReference>
<gene>
    <name evidence="1" type="ORF">EJ04DRAFT_509752</name>
</gene>
<keyword evidence="2" id="KW-1185">Reference proteome</keyword>
<comment type="caution">
    <text evidence="1">The sequence shown here is derived from an EMBL/GenBank/DDBJ whole genome shotgun (WGS) entry which is preliminary data.</text>
</comment>
<organism evidence="1 2">
    <name type="scientific">Polyplosphaeria fusca</name>
    <dbReference type="NCBI Taxonomy" id="682080"/>
    <lineage>
        <taxon>Eukaryota</taxon>
        <taxon>Fungi</taxon>
        <taxon>Dikarya</taxon>
        <taxon>Ascomycota</taxon>
        <taxon>Pezizomycotina</taxon>
        <taxon>Dothideomycetes</taxon>
        <taxon>Pleosporomycetidae</taxon>
        <taxon>Pleosporales</taxon>
        <taxon>Tetraplosphaeriaceae</taxon>
        <taxon>Polyplosphaeria</taxon>
    </lineage>
</organism>
<protein>
    <submittedName>
        <fullName evidence="1">Uncharacterized protein</fullName>
    </submittedName>
</protein>
<evidence type="ECO:0000313" key="1">
    <source>
        <dbReference type="EMBL" id="KAF2738059.1"/>
    </source>
</evidence>
<evidence type="ECO:0000313" key="2">
    <source>
        <dbReference type="Proteomes" id="UP000799444"/>
    </source>
</evidence>
<sequence length="620" mass="68870">MADLSVLHDLSDHLRQLDQEADTPLDLDLLQRCELLTTTPEYRNQLWPHTQPVFLQLASLLPKFHQDPSPLVRLIIKLTVPYRFHHVKDVDFEMALALDARPFHDLILSLLEKAAATSNDAQALANRPSVVYALVRLWLCTKDTGVATKAADLLLALLRISRNEPAPVPEHLELHSHGSGPMWRRIFGDHDVYSLFYQYTCFTHLAHRPEPALGKNDTTIAQARLLAFLPKVGLLDWNAIVAGSGADIERQVGLLPEQGLLHYAATRMVDTAEDLLMHVTLINFFTNLITTVRIGPLLTSHDSSLSLDFLKKKGIHKHIIDLYTAEEPSLDHTFLSSRTAHYIAEYAVSYPENFENSPEMRTIRQYVHRNIRNCEANDLSILAAMPRSTLVPRTSTGLAWNDSPLLEIPIVRTNPDALKTLGAIIRGPPRDVITFPQAAADSPNARQQLSERVYARLLMALFYTKNTNFYADIVRHADTVAMKDNALAALTVIHALVTSDWEAKIPEAMFPNNDTVLQRLDNFPKSGIDIILEPSIGGGVLPYLLKPATTFSSLVGGRGDAENAAYQIATAKFDVLKALGQRLESDGGRQDVTSMVRRRISEGPWGVGGSAGSRIGTLEL</sequence>
<dbReference type="AlphaFoldDB" id="A0A9P4V4S8"/>
<dbReference type="EMBL" id="ML996111">
    <property type="protein sequence ID" value="KAF2738059.1"/>
    <property type="molecule type" value="Genomic_DNA"/>
</dbReference>
<dbReference type="OrthoDB" id="4538483at2759"/>